<evidence type="ECO:0000313" key="2">
    <source>
        <dbReference type="EMBL" id="GIX87035.1"/>
    </source>
</evidence>
<dbReference type="AlphaFoldDB" id="A0AAV4NTH3"/>
<accession>A0AAV4NTH3</accession>
<evidence type="ECO:0000256" key="1">
    <source>
        <dbReference type="SAM" id="SignalP"/>
    </source>
</evidence>
<feature type="chain" id="PRO_5043539894" description="Secreted protein" evidence="1">
    <location>
        <begin position="22"/>
        <end position="70"/>
    </location>
</feature>
<evidence type="ECO:0000313" key="3">
    <source>
        <dbReference type="Proteomes" id="UP001054945"/>
    </source>
</evidence>
<evidence type="ECO:0008006" key="4">
    <source>
        <dbReference type="Google" id="ProtNLM"/>
    </source>
</evidence>
<dbReference type="EMBL" id="BPLR01003642">
    <property type="protein sequence ID" value="GIX87035.1"/>
    <property type="molecule type" value="Genomic_DNA"/>
</dbReference>
<dbReference type="Proteomes" id="UP001054945">
    <property type="component" value="Unassembled WGS sequence"/>
</dbReference>
<organism evidence="2 3">
    <name type="scientific">Caerostris extrusa</name>
    <name type="common">Bark spider</name>
    <name type="synonym">Caerostris bankana</name>
    <dbReference type="NCBI Taxonomy" id="172846"/>
    <lineage>
        <taxon>Eukaryota</taxon>
        <taxon>Metazoa</taxon>
        <taxon>Ecdysozoa</taxon>
        <taxon>Arthropoda</taxon>
        <taxon>Chelicerata</taxon>
        <taxon>Arachnida</taxon>
        <taxon>Araneae</taxon>
        <taxon>Araneomorphae</taxon>
        <taxon>Entelegynae</taxon>
        <taxon>Araneoidea</taxon>
        <taxon>Araneidae</taxon>
        <taxon>Caerostris</taxon>
    </lineage>
</organism>
<keyword evidence="3" id="KW-1185">Reference proteome</keyword>
<protein>
    <recommendedName>
        <fullName evidence="4">Secreted protein</fullName>
    </recommendedName>
</protein>
<reference evidence="2 3" key="1">
    <citation type="submission" date="2021-06" db="EMBL/GenBank/DDBJ databases">
        <title>Caerostris extrusa draft genome.</title>
        <authorList>
            <person name="Kono N."/>
            <person name="Arakawa K."/>
        </authorList>
    </citation>
    <scope>NUCLEOTIDE SEQUENCE [LARGE SCALE GENOMIC DNA]</scope>
</reference>
<proteinExistence type="predicted"/>
<name>A0AAV4NTH3_CAEEX</name>
<gene>
    <name evidence="2" type="ORF">CEXT_412131</name>
</gene>
<keyword evidence="1" id="KW-0732">Signal</keyword>
<feature type="signal peptide" evidence="1">
    <location>
        <begin position="1"/>
        <end position="21"/>
    </location>
</feature>
<sequence length="70" mass="7897">MAQQTMMPCCRVLWCSTVTVGMDLTLARIVGLSDSMPLFYSIIRVILVQRNCNERGVGAVAKLLILYYRI</sequence>
<comment type="caution">
    <text evidence="2">The sequence shown here is derived from an EMBL/GenBank/DDBJ whole genome shotgun (WGS) entry which is preliminary data.</text>
</comment>